<dbReference type="EMBL" id="JAHYIQ010000025">
    <property type="protein sequence ID" value="KAK1121732.1"/>
    <property type="molecule type" value="Genomic_DNA"/>
</dbReference>
<protein>
    <submittedName>
        <fullName evidence="2">Uncharacterized protein</fullName>
    </submittedName>
</protein>
<evidence type="ECO:0000313" key="2">
    <source>
        <dbReference type="EMBL" id="KAK1121732.1"/>
    </source>
</evidence>
<evidence type="ECO:0000313" key="3">
    <source>
        <dbReference type="Proteomes" id="UP001177670"/>
    </source>
</evidence>
<gene>
    <name evidence="2" type="ORF">K0M31_010043</name>
</gene>
<feature type="compositionally biased region" description="Polar residues" evidence="1">
    <location>
        <begin position="24"/>
        <end position="33"/>
    </location>
</feature>
<accession>A0AA40FMT4</accession>
<organism evidence="2 3">
    <name type="scientific">Melipona bicolor</name>
    <dbReference type="NCBI Taxonomy" id="60889"/>
    <lineage>
        <taxon>Eukaryota</taxon>
        <taxon>Metazoa</taxon>
        <taxon>Ecdysozoa</taxon>
        <taxon>Arthropoda</taxon>
        <taxon>Hexapoda</taxon>
        <taxon>Insecta</taxon>
        <taxon>Pterygota</taxon>
        <taxon>Neoptera</taxon>
        <taxon>Endopterygota</taxon>
        <taxon>Hymenoptera</taxon>
        <taxon>Apocrita</taxon>
        <taxon>Aculeata</taxon>
        <taxon>Apoidea</taxon>
        <taxon>Anthophila</taxon>
        <taxon>Apidae</taxon>
        <taxon>Melipona</taxon>
    </lineage>
</organism>
<comment type="caution">
    <text evidence="2">The sequence shown here is derived from an EMBL/GenBank/DDBJ whole genome shotgun (WGS) entry which is preliminary data.</text>
</comment>
<feature type="region of interest" description="Disordered" evidence="1">
    <location>
        <begin position="15"/>
        <end position="94"/>
    </location>
</feature>
<feature type="compositionally biased region" description="Acidic residues" evidence="1">
    <location>
        <begin position="70"/>
        <end position="94"/>
    </location>
</feature>
<proteinExistence type="predicted"/>
<sequence length="94" mass="10378">MDGRVVAAGVRCNLELQVERVSRQSRGGHSQPGNRPRRDVARGHRGAKQAGGGEDPRGVVWGIWPREGNHDDDDDDDEDDDDDDDDDEGDEGER</sequence>
<evidence type="ECO:0000256" key="1">
    <source>
        <dbReference type="SAM" id="MobiDB-lite"/>
    </source>
</evidence>
<dbReference type="AlphaFoldDB" id="A0AA40FMT4"/>
<name>A0AA40FMT4_9HYME</name>
<keyword evidence="3" id="KW-1185">Reference proteome</keyword>
<reference evidence="2" key="1">
    <citation type="submission" date="2021-10" db="EMBL/GenBank/DDBJ databases">
        <title>Melipona bicolor Genome sequencing and assembly.</title>
        <authorList>
            <person name="Araujo N.S."/>
            <person name="Arias M.C."/>
        </authorList>
    </citation>
    <scope>NUCLEOTIDE SEQUENCE</scope>
    <source>
        <strain evidence="2">USP_2M_L1-L4_2017</strain>
        <tissue evidence="2">Whole body</tissue>
    </source>
</reference>
<dbReference type="Proteomes" id="UP001177670">
    <property type="component" value="Unassembled WGS sequence"/>
</dbReference>